<reference evidence="2" key="2">
    <citation type="submission" date="2020-09" db="EMBL/GenBank/DDBJ databases">
        <authorList>
            <person name="Sun Q."/>
            <person name="Ohkuma M."/>
        </authorList>
    </citation>
    <scope>NUCLEOTIDE SEQUENCE</scope>
    <source>
        <strain evidence="2">JCM 3131</strain>
    </source>
</reference>
<sequence>MGSLTHQGYGAVAAGRGGEGRGPPAGRKAGRLPEWARGRSLPPRPSPALPFPSFLSRPVPS</sequence>
<reference evidence="2" key="1">
    <citation type="journal article" date="2014" name="Int. J. Syst. Evol. Microbiol.">
        <title>Complete genome sequence of Corynebacterium casei LMG S-19264T (=DSM 44701T), isolated from a smear-ripened cheese.</title>
        <authorList>
            <consortium name="US DOE Joint Genome Institute (JGI-PGF)"/>
            <person name="Walter F."/>
            <person name="Albersmeier A."/>
            <person name="Kalinowski J."/>
            <person name="Ruckert C."/>
        </authorList>
    </citation>
    <scope>NUCLEOTIDE SEQUENCE</scope>
    <source>
        <strain evidence="2">JCM 3131</strain>
    </source>
</reference>
<accession>A0A918B6X9</accession>
<dbReference type="AlphaFoldDB" id="A0A918B6X9"/>
<dbReference type="Proteomes" id="UP000620156">
    <property type="component" value="Unassembled WGS sequence"/>
</dbReference>
<feature type="region of interest" description="Disordered" evidence="1">
    <location>
        <begin position="1"/>
        <end position="61"/>
    </location>
</feature>
<name>A0A918B6X9_9ACTN</name>
<protein>
    <submittedName>
        <fullName evidence="2">Uncharacterized protein</fullName>
    </submittedName>
</protein>
<evidence type="ECO:0000313" key="3">
    <source>
        <dbReference type="Proteomes" id="UP000620156"/>
    </source>
</evidence>
<gene>
    <name evidence="2" type="ORF">GCM10010145_03290</name>
</gene>
<organism evidence="2 3">
    <name type="scientific">Streptomyces ruber</name>
    <dbReference type="NCBI Taxonomy" id="83378"/>
    <lineage>
        <taxon>Bacteria</taxon>
        <taxon>Bacillati</taxon>
        <taxon>Actinomycetota</taxon>
        <taxon>Actinomycetes</taxon>
        <taxon>Kitasatosporales</taxon>
        <taxon>Streptomycetaceae</taxon>
        <taxon>Streptomyces</taxon>
    </lineage>
</organism>
<proteinExistence type="predicted"/>
<evidence type="ECO:0000313" key="2">
    <source>
        <dbReference type="EMBL" id="GGQ39127.1"/>
    </source>
</evidence>
<comment type="caution">
    <text evidence="2">The sequence shown here is derived from an EMBL/GenBank/DDBJ whole genome shotgun (WGS) entry which is preliminary data.</text>
</comment>
<keyword evidence="3" id="KW-1185">Reference proteome</keyword>
<feature type="compositionally biased region" description="Low complexity" evidence="1">
    <location>
        <begin position="51"/>
        <end position="61"/>
    </location>
</feature>
<evidence type="ECO:0000256" key="1">
    <source>
        <dbReference type="SAM" id="MobiDB-lite"/>
    </source>
</evidence>
<dbReference type="EMBL" id="BMQK01000001">
    <property type="protein sequence ID" value="GGQ39127.1"/>
    <property type="molecule type" value="Genomic_DNA"/>
</dbReference>